<accession>A0ABD8B1H4</accession>
<proteinExistence type="predicted"/>
<dbReference type="InterPro" id="IPR015797">
    <property type="entry name" value="NUDIX_hydrolase-like_dom_sf"/>
</dbReference>
<evidence type="ECO:0000259" key="3">
    <source>
        <dbReference type="PROSITE" id="PS51462"/>
    </source>
</evidence>
<dbReference type="PANTHER" id="PTHR43046:SF14">
    <property type="entry name" value="MUTT_NUDIX FAMILY PROTEIN"/>
    <property type="match status" value="1"/>
</dbReference>
<evidence type="ECO:0000313" key="5">
    <source>
        <dbReference type="Proteomes" id="UP001364764"/>
    </source>
</evidence>
<dbReference type="AlphaFoldDB" id="A0ABD8B1H4"/>
<comment type="cofactor">
    <cofactor evidence="1">
        <name>Mg(2+)</name>
        <dbReference type="ChEBI" id="CHEBI:18420"/>
    </cofactor>
</comment>
<dbReference type="PANTHER" id="PTHR43046">
    <property type="entry name" value="GDP-MANNOSE MANNOSYL HYDROLASE"/>
    <property type="match status" value="1"/>
</dbReference>
<dbReference type="Pfam" id="PF00293">
    <property type="entry name" value="NUDIX"/>
    <property type="match status" value="1"/>
</dbReference>
<dbReference type="Proteomes" id="UP001364764">
    <property type="component" value="Chromosome"/>
</dbReference>
<dbReference type="InterPro" id="IPR020084">
    <property type="entry name" value="NUDIX_hydrolase_CS"/>
</dbReference>
<dbReference type="RefSeq" id="WP_338708867.1">
    <property type="nucleotide sequence ID" value="NZ_CP145892.1"/>
</dbReference>
<dbReference type="SUPFAM" id="SSF55811">
    <property type="entry name" value="Nudix"/>
    <property type="match status" value="1"/>
</dbReference>
<evidence type="ECO:0000256" key="2">
    <source>
        <dbReference type="ARBA" id="ARBA00022801"/>
    </source>
</evidence>
<dbReference type="PROSITE" id="PS00893">
    <property type="entry name" value="NUDIX_BOX"/>
    <property type="match status" value="1"/>
</dbReference>
<keyword evidence="2" id="KW-0378">Hydrolase</keyword>
<reference evidence="4 5" key="1">
    <citation type="submission" date="2024-02" db="EMBL/GenBank/DDBJ databases">
        <title>Complete sequences of two Paenibacillus sp. strains and one Lysinibacillus strain isolated from the environment on STAA medium highlight biotechnological potential.</title>
        <authorList>
            <person name="Attere S.A."/>
            <person name="Piche L.C."/>
            <person name="Intertaglia L."/>
            <person name="Lami R."/>
            <person name="Charette S.J."/>
            <person name="Vincent A.T."/>
        </authorList>
    </citation>
    <scope>NUCLEOTIDE SEQUENCE [LARGE SCALE GENOMIC DNA]</scope>
    <source>
        <strain evidence="4 5">Y5S-7</strain>
    </source>
</reference>
<name>A0ABD8B1H4_PAEAM</name>
<dbReference type="GO" id="GO:0016787">
    <property type="term" value="F:hydrolase activity"/>
    <property type="evidence" value="ECO:0007669"/>
    <property type="project" value="UniProtKB-KW"/>
</dbReference>
<feature type="domain" description="Nudix hydrolase" evidence="3">
    <location>
        <begin position="27"/>
        <end position="159"/>
    </location>
</feature>
<sequence>MEIVMLNGINLQQHDTDIYGGLAMERKIRNSAKALIIKDGRMLAMKQDDNDEVIYILPGGSQNAGETLTDAVKREVAEEIGIDVEPLSLEFVIEGVYGEALHRVDFVFLCEYIGLMDQDSSILPSDENQVEFEWLEIKNIYELPLFPSKLRKQIIRLVDGEKTVMYLGNEEDDDLNS</sequence>
<dbReference type="PROSITE" id="PS51462">
    <property type="entry name" value="NUDIX"/>
    <property type="match status" value="1"/>
</dbReference>
<dbReference type="Gene3D" id="3.90.79.10">
    <property type="entry name" value="Nucleoside Triphosphate Pyrophosphohydrolase"/>
    <property type="match status" value="1"/>
</dbReference>
<evidence type="ECO:0000313" key="4">
    <source>
        <dbReference type="EMBL" id="WWP23498.1"/>
    </source>
</evidence>
<organism evidence="4 5">
    <name type="scientific">Paenibacillus amylolyticus</name>
    <dbReference type="NCBI Taxonomy" id="1451"/>
    <lineage>
        <taxon>Bacteria</taxon>
        <taxon>Bacillati</taxon>
        <taxon>Bacillota</taxon>
        <taxon>Bacilli</taxon>
        <taxon>Bacillales</taxon>
        <taxon>Paenibacillaceae</taxon>
        <taxon>Paenibacillus</taxon>
    </lineage>
</organism>
<dbReference type="EMBL" id="CP145892">
    <property type="protein sequence ID" value="WWP23498.1"/>
    <property type="molecule type" value="Genomic_DNA"/>
</dbReference>
<dbReference type="InterPro" id="IPR000086">
    <property type="entry name" value="NUDIX_hydrolase_dom"/>
</dbReference>
<evidence type="ECO:0000256" key="1">
    <source>
        <dbReference type="ARBA" id="ARBA00001946"/>
    </source>
</evidence>
<dbReference type="GeneID" id="93476878"/>
<gene>
    <name evidence="4" type="ORF">V6668_15395</name>
</gene>
<protein>
    <submittedName>
        <fullName evidence="4">NUDIX domain-containing protein</fullName>
    </submittedName>
</protein>